<dbReference type="Proteomes" id="UP000009183">
    <property type="component" value="Chromosome 14"/>
</dbReference>
<gene>
    <name evidence="1" type="ordered locus">VIT_14s0006g00700</name>
</gene>
<accession>D7TSL9</accession>
<sequence>MIPALMARDLLDWLSDRLNKAVPASSSILHAHNPTTYLLNPSFIPPISYPFFTAHFFTHIPILQISIIPPFPLSILPMTPISSIHQTHRFTPTEPYAYSPSMFSTPLSSSQTHIPITKPT</sequence>
<dbReference type="InParanoid" id="D7TSL9"/>
<protein>
    <submittedName>
        <fullName evidence="1">Uncharacterized protein</fullName>
    </submittedName>
</protein>
<dbReference type="EMBL" id="FN596245">
    <property type="protein sequence ID" value="CBI33491.3"/>
    <property type="molecule type" value="Genomic_DNA"/>
</dbReference>
<evidence type="ECO:0000313" key="2">
    <source>
        <dbReference type="Proteomes" id="UP000009183"/>
    </source>
</evidence>
<name>D7TSL9_VITVI</name>
<keyword evidence="2" id="KW-1185">Reference proteome</keyword>
<proteinExistence type="predicted"/>
<dbReference type="PaxDb" id="29760-VIT_14s0006g00700.t01"/>
<organism evidence="1 2">
    <name type="scientific">Vitis vinifera</name>
    <name type="common">Grape</name>
    <dbReference type="NCBI Taxonomy" id="29760"/>
    <lineage>
        <taxon>Eukaryota</taxon>
        <taxon>Viridiplantae</taxon>
        <taxon>Streptophyta</taxon>
        <taxon>Embryophyta</taxon>
        <taxon>Tracheophyta</taxon>
        <taxon>Spermatophyta</taxon>
        <taxon>Magnoliopsida</taxon>
        <taxon>eudicotyledons</taxon>
        <taxon>Gunneridae</taxon>
        <taxon>Pentapetalae</taxon>
        <taxon>rosids</taxon>
        <taxon>Vitales</taxon>
        <taxon>Vitaceae</taxon>
        <taxon>Viteae</taxon>
        <taxon>Vitis</taxon>
    </lineage>
</organism>
<reference evidence="2" key="1">
    <citation type="journal article" date="2007" name="Nature">
        <title>The grapevine genome sequence suggests ancestral hexaploidization in major angiosperm phyla.</title>
        <authorList>
            <consortium name="The French-Italian Public Consortium for Grapevine Genome Characterization."/>
            <person name="Jaillon O."/>
            <person name="Aury J.-M."/>
            <person name="Noel B."/>
            <person name="Policriti A."/>
            <person name="Clepet C."/>
            <person name="Casagrande A."/>
            <person name="Choisne N."/>
            <person name="Aubourg S."/>
            <person name="Vitulo N."/>
            <person name="Jubin C."/>
            <person name="Vezzi A."/>
            <person name="Legeai F."/>
            <person name="Hugueney P."/>
            <person name="Dasilva C."/>
            <person name="Horner D."/>
            <person name="Mica E."/>
            <person name="Jublot D."/>
            <person name="Poulain J."/>
            <person name="Bruyere C."/>
            <person name="Billault A."/>
            <person name="Segurens B."/>
            <person name="Gouyvenoux M."/>
            <person name="Ugarte E."/>
            <person name="Cattonaro F."/>
            <person name="Anthouard V."/>
            <person name="Vico V."/>
            <person name="Del Fabbro C."/>
            <person name="Alaux M."/>
            <person name="Di Gaspero G."/>
            <person name="Dumas V."/>
            <person name="Felice N."/>
            <person name="Paillard S."/>
            <person name="Juman I."/>
            <person name="Moroldo M."/>
            <person name="Scalabrin S."/>
            <person name="Canaguier A."/>
            <person name="Le Clainche I."/>
            <person name="Malacrida G."/>
            <person name="Durand E."/>
            <person name="Pesole G."/>
            <person name="Laucou V."/>
            <person name="Chatelet P."/>
            <person name="Merdinoglu D."/>
            <person name="Delledonne M."/>
            <person name="Pezzotti M."/>
            <person name="Lecharny A."/>
            <person name="Scarpelli C."/>
            <person name="Artiguenave F."/>
            <person name="Pe M.E."/>
            <person name="Valle G."/>
            <person name="Morgante M."/>
            <person name="Caboche M."/>
            <person name="Adam-Blondon A.-F."/>
            <person name="Weissenbach J."/>
            <person name="Quetier F."/>
            <person name="Wincker P."/>
        </authorList>
    </citation>
    <scope>NUCLEOTIDE SEQUENCE [LARGE SCALE GENOMIC DNA]</scope>
    <source>
        <strain evidence="2">cv. Pinot noir / PN40024</strain>
    </source>
</reference>
<dbReference type="HOGENOM" id="CLU_2053959_0_0_1"/>
<evidence type="ECO:0000313" key="1">
    <source>
        <dbReference type="EMBL" id="CBI33491.3"/>
    </source>
</evidence>
<dbReference type="AlphaFoldDB" id="D7TSL9"/>